<proteinExistence type="predicted"/>
<gene>
    <name evidence="1" type="ORF">LY11_03174</name>
</gene>
<organism evidence="1 2">
    <name type="scientific">Pedobacter cryoconitis</name>
    <dbReference type="NCBI Taxonomy" id="188932"/>
    <lineage>
        <taxon>Bacteria</taxon>
        <taxon>Pseudomonadati</taxon>
        <taxon>Bacteroidota</taxon>
        <taxon>Sphingobacteriia</taxon>
        <taxon>Sphingobacteriales</taxon>
        <taxon>Sphingobacteriaceae</taxon>
        <taxon>Pedobacter</taxon>
    </lineage>
</organism>
<sequence length="78" mass="9252">MSKKIETHLYSVFFNATKGRRLVMDNVTSEELLKTGSIYFPVKTMNKLINHKDKKYNTLINKWYIITKQIKDEIPTSR</sequence>
<evidence type="ECO:0000313" key="1">
    <source>
        <dbReference type="EMBL" id="RAJ28900.1"/>
    </source>
</evidence>
<dbReference type="AlphaFoldDB" id="A0A327SIE9"/>
<reference evidence="1 2" key="1">
    <citation type="submission" date="2018-06" db="EMBL/GenBank/DDBJ databases">
        <title>Genomic Encyclopedia of Archaeal and Bacterial Type Strains, Phase II (KMG-II): from individual species to whole genera.</title>
        <authorList>
            <person name="Goeker M."/>
        </authorList>
    </citation>
    <scope>NUCLEOTIDE SEQUENCE [LARGE SCALE GENOMIC DNA]</scope>
    <source>
        <strain evidence="1 2">DSM 14825</strain>
    </source>
</reference>
<accession>A0A327SIE9</accession>
<dbReference type="Proteomes" id="UP000249754">
    <property type="component" value="Unassembled WGS sequence"/>
</dbReference>
<dbReference type="EMBL" id="QLLR01000016">
    <property type="protein sequence ID" value="RAJ28900.1"/>
    <property type="molecule type" value="Genomic_DNA"/>
</dbReference>
<name>A0A327SIE9_9SPHI</name>
<evidence type="ECO:0000313" key="2">
    <source>
        <dbReference type="Proteomes" id="UP000249754"/>
    </source>
</evidence>
<comment type="caution">
    <text evidence="1">The sequence shown here is derived from an EMBL/GenBank/DDBJ whole genome shotgun (WGS) entry which is preliminary data.</text>
</comment>
<protein>
    <submittedName>
        <fullName evidence="1">Uncharacterized protein</fullName>
    </submittedName>
</protein>